<organism evidence="1 2">
    <name type="scientific">Bifidobacterium bombi DSM 19703</name>
    <dbReference type="NCBI Taxonomy" id="1341695"/>
    <lineage>
        <taxon>Bacteria</taxon>
        <taxon>Bacillati</taxon>
        <taxon>Actinomycetota</taxon>
        <taxon>Actinomycetes</taxon>
        <taxon>Bifidobacteriales</taxon>
        <taxon>Bifidobacteriaceae</taxon>
        <taxon>Bifidobacterium</taxon>
    </lineage>
</organism>
<reference evidence="1 2" key="1">
    <citation type="journal article" date="2014" name="Appl. Environ. Microbiol.">
        <title>Genomic encyclopedia of type strains of the genus Bifidobacterium.</title>
        <authorList>
            <person name="Milani C."/>
            <person name="Lugli G.A."/>
            <person name="Duranti S."/>
            <person name="Turroni F."/>
            <person name="Bottacini F."/>
            <person name="Mangifesta M."/>
            <person name="Sanchez B."/>
            <person name="Viappiani A."/>
            <person name="Mancabelli L."/>
            <person name="Taminiau B."/>
            <person name="Delcenserie V."/>
            <person name="Barrangou R."/>
            <person name="Margolles A."/>
            <person name="van Sinderen D."/>
            <person name="Ventura M."/>
        </authorList>
    </citation>
    <scope>NUCLEOTIDE SEQUENCE [LARGE SCALE GENOMIC DNA]</scope>
    <source>
        <strain evidence="1 2">DSM 19703</strain>
    </source>
</reference>
<dbReference type="EMBL" id="ATLK01000001">
    <property type="protein sequence ID" value="KFF31165.1"/>
    <property type="molecule type" value="Genomic_DNA"/>
</dbReference>
<gene>
    <name evidence="1" type="ORF">BBOMB_0499</name>
</gene>
<protein>
    <submittedName>
        <fullName evidence="1">Uncharacterized protein</fullName>
    </submittedName>
</protein>
<comment type="caution">
    <text evidence="1">The sequence shown here is derived from an EMBL/GenBank/DDBJ whole genome shotgun (WGS) entry which is preliminary data.</text>
</comment>
<sequence>MKVMAYGETLQAGFVRIINTACLLYFEIPVRASHRFPIGVVFPIVS</sequence>
<accession>A0A080N498</accession>
<evidence type="ECO:0000313" key="2">
    <source>
        <dbReference type="Proteomes" id="UP000028730"/>
    </source>
</evidence>
<keyword evidence="2" id="KW-1185">Reference proteome</keyword>
<dbReference type="STRING" id="1341695.BBOMB_0499"/>
<dbReference type="AlphaFoldDB" id="A0A080N498"/>
<dbReference type="Proteomes" id="UP000028730">
    <property type="component" value="Unassembled WGS sequence"/>
</dbReference>
<evidence type="ECO:0000313" key="1">
    <source>
        <dbReference type="EMBL" id="KFF31165.1"/>
    </source>
</evidence>
<proteinExistence type="predicted"/>
<name>A0A080N498_9BIFI</name>